<dbReference type="GO" id="GO:0046872">
    <property type="term" value="F:metal ion binding"/>
    <property type="evidence" value="ECO:0007669"/>
    <property type="project" value="UniProtKB-KW"/>
</dbReference>
<dbReference type="SFLD" id="SFLDS00029">
    <property type="entry name" value="Radical_SAM"/>
    <property type="match status" value="1"/>
</dbReference>
<dbReference type="InterPro" id="IPR000385">
    <property type="entry name" value="MoaA_NifB_PqqE_Fe-S-bd_CS"/>
</dbReference>
<dbReference type="SFLD" id="SFLDG01067">
    <property type="entry name" value="SPASM/twitch_domain_containing"/>
    <property type="match status" value="1"/>
</dbReference>
<dbReference type="InterPro" id="IPR013785">
    <property type="entry name" value="Aldolase_TIM"/>
</dbReference>
<evidence type="ECO:0000256" key="1">
    <source>
        <dbReference type="ARBA" id="ARBA00001966"/>
    </source>
</evidence>
<dbReference type="Gene3D" id="3.20.20.70">
    <property type="entry name" value="Aldolase class I"/>
    <property type="match status" value="1"/>
</dbReference>
<dbReference type="SFLD" id="SFLDG01386">
    <property type="entry name" value="main_SPASM_domain-containing"/>
    <property type="match status" value="1"/>
</dbReference>
<dbReference type="AlphaFoldDB" id="A0AAD7ZRL1"/>
<accession>A0AAD7ZRL1</accession>
<evidence type="ECO:0000256" key="8">
    <source>
        <dbReference type="ARBA" id="ARBA00023150"/>
    </source>
</evidence>
<comment type="cofactor">
    <cofactor evidence="1">
        <name>[4Fe-4S] cluster</name>
        <dbReference type="ChEBI" id="CHEBI:49883"/>
    </cofactor>
</comment>
<evidence type="ECO:0000256" key="4">
    <source>
        <dbReference type="ARBA" id="ARBA00022691"/>
    </source>
</evidence>
<dbReference type="PROSITE" id="PS01305">
    <property type="entry name" value="MOAA_NIFB_PQQE"/>
    <property type="match status" value="1"/>
</dbReference>
<gene>
    <name evidence="10" type="ORF">L9F63_021083</name>
</gene>
<dbReference type="PANTHER" id="PTHR22960:SF0">
    <property type="entry name" value="MOLYBDENUM COFACTOR BIOSYNTHESIS PROTEIN 1"/>
    <property type="match status" value="1"/>
</dbReference>
<evidence type="ECO:0000259" key="9">
    <source>
        <dbReference type="PROSITE" id="PS51918"/>
    </source>
</evidence>
<dbReference type="Proteomes" id="UP001233999">
    <property type="component" value="Unassembled WGS sequence"/>
</dbReference>
<comment type="pathway">
    <text evidence="2">Cofactor biosynthesis; molybdopterin biosynthesis.</text>
</comment>
<dbReference type="Pfam" id="PF04055">
    <property type="entry name" value="Radical_SAM"/>
    <property type="match status" value="1"/>
</dbReference>
<keyword evidence="7" id="KW-0411">Iron-sulfur</keyword>
<dbReference type="InterPro" id="IPR006638">
    <property type="entry name" value="Elp3/MiaA/NifB-like_rSAM"/>
</dbReference>
<reference evidence="10" key="2">
    <citation type="submission" date="2023-05" db="EMBL/GenBank/DDBJ databases">
        <authorList>
            <person name="Fouks B."/>
        </authorList>
    </citation>
    <scope>NUCLEOTIDE SEQUENCE</scope>
    <source>
        <strain evidence="10">Stay&amp;Tobe</strain>
        <tissue evidence="10">Testes</tissue>
    </source>
</reference>
<dbReference type="EMBL" id="JASPKZ010007392">
    <property type="protein sequence ID" value="KAJ9584573.1"/>
    <property type="molecule type" value="Genomic_DNA"/>
</dbReference>
<dbReference type="GO" id="GO:0051539">
    <property type="term" value="F:4 iron, 4 sulfur cluster binding"/>
    <property type="evidence" value="ECO:0007669"/>
    <property type="project" value="UniProtKB-KW"/>
</dbReference>
<reference evidence="10" key="1">
    <citation type="journal article" date="2023" name="IScience">
        <title>Live-bearing cockroach genome reveals convergent evolutionary mechanisms linked to viviparity in insects and beyond.</title>
        <authorList>
            <person name="Fouks B."/>
            <person name="Harrison M.C."/>
            <person name="Mikhailova A.A."/>
            <person name="Marchal E."/>
            <person name="English S."/>
            <person name="Carruthers M."/>
            <person name="Jennings E.C."/>
            <person name="Chiamaka E.L."/>
            <person name="Frigard R.A."/>
            <person name="Pippel M."/>
            <person name="Attardo G.M."/>
            <person name="Benoit J.B."/>
            <person name="Bornberg-Bauer E."/>
            <person name="Tobe S.S."/>
        </authorList>
    </citation>
    <scope>NUCLEOTIDE SEQUENCE</scope>
    <source>
        <strain evidence="10">Stay&amp;Tobe</strain>
    </source>
</reference>
<keyword evidence="8" id="KW-0501">Molybdenum cofactor biosynthesis</keyword>
<dbReference type="PROSITE" id="PS51918">
    <property type="entry name" value="RADICAL_SAM"/>
    <property type="match status" value="1"/>
</dbReference>
<keyword evidence="11" id="KW-1185">Reference proteome</keyword>
<comment type="caution">
    <text evidence="10">The sequence shown here is derived from an EMBL/GenBank/DDBJ whole genome shotgun (WGS) entry which is preliminary data.</text>
</comment>
<protein>
    <recommendedName>
        <fullName evidence="9">Radical SAM core domain-containing protein</fullName>
    </recommendedName>
</protein>
<dbReference type="SMART" id="SM00729">
    <property type="entry name" value="Elp3"/>
    <property type="match status" value="1"/>
</dbReference>
<dbReference type="GO" id="GO:0006777">
    <property type="term" value="P:Mo-molybdopterin cofactor biosynthetic process"/>
    <property type="evidence" value="ECO:0007669"/>
    <property type="project" value="UniProtKB-KW"/>
</dbReference>
<keyword evidence="3" id="KW-0004">4Fe-4S</keyword>
<evidence type="ECO:0000256" key="7">
    <source>
        <dbReference type="ARBA" id="ARBA00023014"/>
    </source>
</evidence>
<dbReference type="GO" id="GO:0061798">
    <property type="term" value="F:GTP 3',8'-cyclase activity"/>
    <property type="evidence" value="ECO:0007669"/>
    <property type="project" value="TreeGrafter"/>
</dbReference>
<keyword evidence="5" id="KW-0479">Metal-binding</keyword>
<dbReference type="InterPro" id="IPR050105">
    <property type="entry name" value="MoCo_biosynth_MoaA/MoaC"/>
</dbReference>
<dbReference type="PANTHER" id="PTHR22960">
    <property type="entry name" value="MOLYBDOPTERIN COFACTOR SYNTHESIS PROTEIN A"/>
    <property type="match status" value="1"/>
</dbReference>
<keyword evidence="4" id="KW-0949">S-adenosyl-L-methionine</keyword>
<evidence type="ECO:0000313" key="10">
    <source>
        <dbReference type="EMBL" id="KAJ9584573.1"/>
    </source>
</evidence>
<evidence type="ECO:0000256" key="3">
    <source>
        <dbReference type="ARBA" id="ARBA00022485"/>
    </source>
</evidence>
<sequence>MAPILNVLLNKQTPRYKFLCNEVGYKKRRADQAKLPKEPNEVLKTNEQSIALTDMFGRYHTYLRISLTERCNLRCQYCMPAEGVELTPQQKLLTTDEVVRLAQLFVKEGITKIRLTGGEPTVRKDLVDIIASLKQVKGLETVAMTTNGLMLTRQLVALQRAGLDILNVSLDTLQPPRYEQVTRRKGWQRVMAGLDLALQLGYNPVKINCVLMRGFNDDEICDFVQLTENRSLDVRFIEYMPFTGNKWNDEKMVSYQQTVDAIRSRWPEFHALPNGPNDTSK</sequence>
<dbReference type="GO" id="GO:0061799">
    <property type="term" value="F:cyclic pyranopterin monophosphate synthase activity"/>
    <property type="evidence" value="ECO:0007669"/>
    <property type="project" value="TreeGrafter"/>
</dbReference>
<evidence type="ECO:0000256" key="2">
    <source>
        <dbReference type="ARBA" id="ARBA00005046"/>
    </source>
</evidence>
<dbReference type="InterPro" id="IPR007197">
    <property type="entry name" value="rSAM"/>
</dbReference>
<dbReference type="CDD" id="cd01335">
    <property type="entry name" value="Radical_SAM"/>
    <property type="match status" value="1"/>
</dbReference>
<feature type="non-terminal residue" evidence="10">
    <location>
        <position position="1"/>
    </location>
</feature>
<feature type="domain" description="Radical SAM core" evidence="9">
    <location>
        <begin position="55"/>
        <end position="268"/>
    </location>
</feature>
<name>A0AAD7ZRL1_DIPPU</name>
<proteinExistence type="predicted"/>
<dbReference type="InterPro" id="IPR058240">
    <property type="entry name" value="rSAM_sf"/>
</dbReference>
<evidence type="ECO:0000313" key="11">
    <source>
        <dbReference type="Proteomes" id="UP001233999"/>
    </source>
</evidence>
<evidence type="ECO:0000256" key="5">
    <source>
        <dbReference type="ARBA" id="ARBA00022723"/>
    </source>
</evidence>
<keyword evidence="6" id="KW-0408">Iron</keyword>
<dbReference type="SUPFAM" id="SSF102114">
    <property type="entry name" value="Radical SAM enzymes"/>
    <property type="match status" value="1"/>
</dbReference>
<organism evidence="10 11">
    <name type="scientific">Diploptera punctata</name>
    <name type="common">Pacific beetle cockroach</name>
    <dbReference type="NCBI Taxonomy" id="6984"/>
    <lineage>
        <taxon>Eukaryota</taxon>
        <taxon>Metazoa</taxon>
        <taxon>Ecdysozoa</taxon>
        <taxon>Arthropoda</taxon>
        <taxon>Hexapoda</taxon>
        <taxon>Insecta</taxon>
        <taxon>Pterygota</taxon>
        <taxon>Neoptera</taxon>
        <taxon>Polyneoptera</taxon>
        <taxon>Dictyoptera</taxon>
        <taxon>Blattodea</taxon>
        <taxon>Blaberoidea</taxon>
        <taxon>Blaberidae</taxon>
        <taxon>Diplopterinae</taxon>
        <taxon>Diploptera</taxon>
    </lineage>
</organism>
<evidence type="ECO:0000256" key="6">
    <source>
        <dbReference type="ARBA" id="ARBA00023004"/>
    </source>
</evidence>